<organism evidence="2">
    <name type="scientific">Actinomyces succiniciruminis</name>
    <dbReference type="NCBI Taxonomy" id="1522002"/>
    <lineage>
        <taxon>Bacteria</taxon>
        <taxon>Bacillati</taxon>
        <taxon>Actinomycetota</taxon>
        <taxon>Actinomycetes</taxon>
        <taxon>Actinomycetales</taxon>
        <taxon>Actinomycetaceae</taxon>
        <taxon>Actinomyces</taxon>
    </lineage>
</organism>
<dbReference type="PANTHER" id="PTHR14359:SF6">
    <property type="entry name" value="PHOSPHOPANTOTHENOYLCYSTEINE DECARBOXYLASE"/>
    <property type="match status" value="1"/>
</dbReference>
<dbReference type="RefSeq" id="WP_210579988.1">
    <property type="nucleotide sequence ID" value="NZ_LK995497.1"/>
</dbReference>
<dbReference type="InterPro" id="IPR003382">
    <property type="entry name" value="Flavoprotein"/>
</dbReference>
<dbReference type="PANTHER" id="PTHR14359">
    <property type="entry name" value="HOMO-OLIGOMERIC FLAVIN CONTAINING CYS DECARBOXYLASE FAMILY"/>
    <property type="match status" value="1"/>
</dbReference>
<protein>
    <submittedName>
        <fullName evidence="2">Flavoprotein</fullName>
    </submittedName>
</protein>
<evidence type="ECO:0000313" key="2">
    <source>
        <dbReference type="EMBL" id="CED91193.1"/>
    </source>
</evidence>
<accession>A0A1L7RPY1</accession>
<sequence length="178" mass="19272">MMNLLIIITGAVGAALMPTWVLQLRSDYDISIRCVLTPSAERFLSPNAMAAITGQPTYLESSWGVSGRAIHKELAYWADKVLVAPASLNSMSKIMQLDSSNLALATVAFTAAPTYIVPAVSGPVTRKDRYKELLASLRKDYTLILPSMNDASVSLVDFNPEEGGMATYEDVKSKLQLG</sequence>
<dbReference type="GO" id="GO:0010181">
    <property type="term" value="F:FMN binding"/>
    <property type="evidence" value="ECO:0007669"/>
    <property type="project" value="TreeGrafter"/>
</dbReference>
<evidence type="ECO:0000259" key="1">
    <source>
        <dbReference type="Pfam" id="PF02441"/>
    </source>
</evidence>
<proteinExistence type="predicted"/>
<feature type="domain" description="Flavoprotein" evidence="1">
    <location>
        <begin position="2"/>
        <end position="150"/>
    </location>
</feature>
<dbReference type="AlphaFoldDB" id="A0A1L7RPY1"/>
<name>A0A1L7RPY1_9ACTO</name>
<dbReference type="SUPFAM" id="SSF52507">
    <property type="entry name" value="Homo-oligomeric flavin-containing Cys decarboxylases, HFCD"/>
    <property type="match status" value="1"/>
</dbReference>
<dbReference type="EMBL" id="LK995497">
    <property type="protein sequence ID" value="CED91193.1"/>
    <property type="molecule type" value="Genomic_DNA"/>
</dbReference>
<dbReference type="Gene3D" id="3.40.50.1950">
    <property type="entry name" value="Flavin prenyltransferase-like"/>
    <property type="match status" value="1"/>
</dbReference>
<dbReference type="GO" id="GO:0004633">
    <property type="term" value="F:phosphopantothenoylcysteine decarboxylase activity"/>
    <property type="evidence" value="ECO:0007669"/>
    <property type="project" value="TreeGrafter"/>
</dbReference>
<dbReference type="GO" id="GO:0015937">
    <property type="term" value="P:coenzyme A biosynthetic process"/>
    <property type="evidence" value="ECO:0007669"/>
    <property type="project" value="TreeGrafter"/>
</dbReference>
<reference evidence="2" key="1">
    <citation type="submission" date="2014-07" db="EMBL/GenBank/DDBJ databases">
        <authorList>
            <person name="Zhang J.E."/>
            <person name="Yang H."/>
            <person name="Guo J."/>
            <person name="Deng Z."/>
            <person name="Luo H."/>
            <person name="Luo M."/>
            <person name="Zhao B."/>
        </authorList>
    </citation>
    <scope>NUCLEOTIDE SEQUENCE</scope>
    <source>
        <strain evidence="2">AM4</strain>
    </source>
</reference>
<dbReference type="Pfam" id="PF02441">
    <property type="entry name" value="Flavoprotein"/>
    <property type="match status" value="1"/>
</dbReference>
<dbReference type="GO" id="GO:0071513">
    <property type="term" value="C:phosphopantothenoylcysteine decarboxylase complex"/>
    <property type="evidence" value="ECO:0007669"/>
    <property type="project" value="TreeGrafter"/>
</dbReference>
<dbReference type="InterPro" id="IPR036551">
    <property type="entry name" value="Flavin_trans-like"/>
</dbReference>
<gene>
    <name evidence="2" type="ORF">AAM4_1361</name>
</gene>